<evidence type="ECO:0000259" key="5">
    <source>
        <dbReference type="Pfam" id="PF01498"/>
    </source>
</evidence>
<dbReference type="InterPro" id="IPR050863">
    <property type="entry name" value="CenT-Element_Derived"/>
</dbReference>
<evidence type="ECO:0000256" key="2">
    <source>
        <dbReference type="ARBA" id="ARBA00023125"/>
    </source>
</evidence>
<dbReference type="Pfam" id="PF13358">
    <property type="entry name" value="DDE_3"/>
    <property type="match status" value="1"/>
</dbReference>
<accession>A0ABY6K4W7</accession>
<feature type="coiled-coil region" evidence="3">
    <location>
        <begin position="668"/>
        <end position="702"/>
    </location>
</feature>
<evidence type="ECO:0000313" key="9">
    <source>
        <dbReference type="EMBL" id="UYV62908.1"/>
    </source>
</evidence>
<evidence type="ECO:0000259" key="7">
    <source>
        <dbReference type="Pfam" id="PF03221"/>
    </source>
</evidence>
<dbReference type="SUPFAM" id="SSF46689">
    <property type="entry name" value="Homeodomain-like"/>
    <property type="match status" value="1"/>
</dbReference>
<dbReference type="Gene3D" id="1.10.10.60">
    <property type="entry name" value="Homeodomain-like"/>
    <property type="match status" value="1"/>
</dbReference>
<feature type="domain" description="HTH CENPB-type" evidence="7">
    <location>
        <begin position="372"/>
        <end position="407"/>
    </location>
</feature>
<dbReference type="PANTHER" id="PTHR19303:SF16">
    <property type="entry name" value="JERKY PROTEIN HOMOLOG-LIKE"/>
    <property type="match status" value="1"/>
</dbReference>
<feature type="domain" description="Tc1-like transposase DDE" evidence="8">
    <location>
        <begin position="154"/>
        <end position="303"/>
    </location>
</feature>
<evidence type="ECO:0000256" key="1">
    <source>
        <dbReference type="ARBA" id="ARBA00004123"/>
    </source>
</evidence>
<reference evidence="9 10" key="1">
    <citation type="submission" date="2022-01" db="EMBL/GenBank/DDBJ databases">
        <title>A chromosomal length assembly of Cordylochernes scorpioides.</title>
        <authorList>
            <person name="Zeh D."/>
            <person name="Zeh J."/>
        </authorList>
    </citation>
    <scope>NUCLEOTIDE SEQUENCE [LARGE SCALE GENOMIC DNA]</scope>
    <source>
        <strain evidence="9">IN4F17</strain>
        <tissue evidence="9">Whole Body</tissue>
    </source>
</reference>
<evidence type="ECO:0000259" key="8">
    <source>
        <dbReference type="Pfam" id="PF13358"/>
    </source>
</evidence>
<dbReference type="Gene3D" id="3.30.420.10">
    <property type="entry name" value="Ribonuclease H-like superfamily/Ribonuclease H"/>
    <property type="match status" value="1"/>
</dbReference>
<protein>
    <recommendedName>
        <fullName evidence="11">Transposase</fullName>
    </recommendedName>
</protein>
<dbReference type="Proteomes" id="UP001235939">
    <property type="component" value="Chromosome 02"/>
</dbReference>
<keyword evidence="10" id="KW-1185">Reference proteome</keyword>
<dbReference type="InterPro" id="IPR002492">
    <property type="entry name" value="Transposase_Tc1-like"/>
</dbReference>
<dbReference type="InterPro" id="IPR004875">
    <property type="entry name" value="DDE_SF_endonuclease_dom"/>
</dbReference>
<organism evidence="9 10">
    <name type="scientific">Cordylochernes scorpioides</name>
    <dbReference type="NCBI Taxonomy" id="51811"/>
    <lineage>
        <taxon>Eukaryota</taxon>
        <taxon>Metazoa</taxon>
        <taxon>Ecdysozoa</taxon>
        <taxon>Arthropoda</taxon>
        <taxon>Chelicerata</taxon>
        <taxon>Arachnida</taxon>
        <taxon>Pseudoscorpiones</taxon>
        <taxon>Cheliferoidea</taxon>
        <taxon>Chernetidae</taxon>
        <taxon>Cordylochernes</taxon>
    </lineage>
</organism>
<keyword evidence="3" id="KW-0175">Coiled coil</keyword>
<name>A0ABY6K4W7_9ARAC</name>
<dbReference type="InterPro" id="IPR036397">
    <property type="entry name" value="RNaseH_sf"/>
</dbReference>
<dbReference type="Pfam" id="PF01498">
    <property type="entry name" value="HTH_Tnp_Tc3_2"/>
    <property type="match status" value="1"/>
</dbReference>
<dbReference type="Pfam" id="PF03221">
    <property type="entry name" value="HTH_Tnp_Tc5"/>
    <property type="match status" value="1"/>
</dbReference>
<sequence>MPGHRKRRQFKQTDAFTRGMVIGLKRAGWSIRQIAADTHLGASTVHRLWRRWLEQGNVAIYRNAGATRVTSARVDRRILRQAVAAPQATCTAILQHVQDTLDHSISTRTISRRLVANGLHSCRPLRRLPLTPPNRRQRLEWCRARSTWMTEWHRVVFSDESRFCLSGDSRRVRVWRRRGERSNPAAIVERPTVRERGIMVWGAIAYDSRSPLLRIQGTMTAQRYVDDVLRPVTLPYLQGVPNALYQQDNARPHTARISQQALQDVQMLPRPLYSPVLSPIEHVWDIIGRRLHALPQPRSEDELWQMIEREWRAIPQDAIRTLIDSLPRRVAACIAVRGFHRRAKAKTSLEEDDVPIDDTTTKPLFMPQEKGRKAASHFASKLNNPTFKASGGWLSRYRARHNLKNKKVAGEALSADEDAANRFKDDFHKLMTDEKYEQFQIYNADETGVYWKSLPDNSQVKYANSASGHKQSKDRLSVLLCANADASHKNVLAVVGKSKRPRAIKNIIDRLPVHYYSSHKAWFNQSIFSEWCFKRFINEVCNFQENKLRVAPDQVKALLLVDNSPAHPTELISNDGNLKCKFLPPNTTSVLQPMDQGVIVAFKSDADQPNNSVGEQTFSNLKKYDIKKAIFNFGNSWDELKSSTIRNGWKILLEHKNNSDLETAGDALQLSEDESDEDEQEIRRLEQLFQRARIEVNQESINEWIDIDLDDPGHNVLSNDDIVEAVLSEKMEISSSDDSSSTSEDSLEPDVPRCEALKSLDVALKYLEKRTEPEMLASYNTINSLRTMLMREEEALLNKPKKQTTISNFFAKP</sequence>
<gene>
    <name evidence="9" type="ORF">LAZ67_2002415</name>
</gene>
<dbReference type="InterPro" id="IPR009057">
    <property type="entry name" value="Homeodomain-like_sf"/>
</dbReference>
<proteinExistence type="predicted"/>
<evidence type="ECO:0000256" key="4">
    <source>
        <dbReference type="SAM" id="MobiDB-lite"/>
    </source>
</evidence>
<dbReference type="InterPro" id="IPR038717">
    <property type="entry name" value="Tc1-like_DDE_dom"/>
</dbReference>
<keyword evidence="2" id="KW-0238">DNA-binding</keyword>
<evidence type="ECO:0000256" key="3">
    <source>
        <dbReference type="SAM" id="Coils"/>
    </source>
</evidence>
<feature type="compositionally biased region" description="Low complexity" evidence="4">
    <location>
        <begin position="733"/>
        <end position="744"/>
    </location>
</feature>
<dbReference type="PANTHER" id="PTHR19303">
    <property type="entry name" value="TRANSPOSON"/>
    <property type="match status" value="1"/>
</dbReference>
<dbReference type="Pfam" id="PF03184">
    <property type="entry name" value="DDE_1"/>
    <property type="match status" value="1"/>
</dbReference>
<dbReference type="EMBL" id="CP092864">
    <property type="protein sequence ID" value="UYV62908.1"/>
    <property type="molecule type" value="Genomic_DNA"/>
</dbReference>
<feature type="domain" description="Transposase Tc1-like" evidence="5">
    <location>
        <begin position="75"/>
        <end position="144"/>
    </location>
</feature>
<evidence type="ECO:0000313" key="10">
    <source>
        <dbReference type="Proteomes" id="UP001235939"/>
    </source>
</evidence>
<feature type="region of interest" description="Disordered" evidence="4">
    <location>
        <begin position="731"/>
        <end position="752"/>
    </location>
</feature>
<feature type="domain" description="DDE-1" evidence="6">
    <location>
        <begin position="473"/>
        <end position="649"/>
    </location>
</feature>
<evidence type="ECO:0008006" key="11">
    <source>
        <dbReference type="Google" id="ProtNLM"/>
    </source>
</evidence>
<evidence type="ECO:0000259" key="6">
    <source>
        <dbReference type="Pfam" id="PF03184"/>
    </source>
</evidence>
<dbReference type="InterPro" id="IPR006600">
    <property type="entry name" value="HTH_CenpB_DNA-bd_dom"/>
</dbReference>
<comment type="subcellular location">
    <subcellularLocation>
        <location evidence="1">Nucleus</location>
    </subcellularLocation>
</comment>